<evidence type="ECO:0008006" key="8">
    <source>
        <dbReference type="Google" id="ProtNLM"/>
    </source>
</evidence>
<proteinExistence type="predicted"/>
<dbReference type="Pfam" id="PF20147">
    <property type="entry name" value="Crinkler"/>
    <property type="match status" value="1"/>
</dbReference>
<protein>
    <recommendedName>
        <fullName evidence="8">NYN domain-containing protein</fullName>
    </recommendedName>
</protein>
<accession>A0A915ZT29</accession>
<dbReference type="InterPro" id="IPR045379">
    <property type="entry name" value="Crinkler_N"/>
</dbReference>
<evidence type="ECO:0000256" key="3">
    <source>
        <dbReference type="ARBA" id="ARBA00022525"/>
    </source>
</evidence>
<dbReference type="GO" id="GO:0004540">
    <property type="term" value="F:RNA nuclease activity"/>
    <property type="evidence" value="ECO:0007669"/>
    <property type="project" value="InterPro"/>
</dbReference>
<dbReference type="EMBL" id="CAGKOT010000062">
    <property type="protein sequence ID" value="CAB5388785.1"/>
    <property type="molecule type" value="Genomic_DNA"/>
</dbReference>
<dbReference type="OrthoDB" id="2419124at2759"/>
<keyword evidence="3" id="KW-0964">Secreted</keyword>
<comment type="subcellular location">
    <subcellularLocation>
        <location evidence="1">Host cell</location>
    </subcellularLocation>
    <subcellularLocation>
        <location evidence="2">Secreted</location>
    </subcellularLocation>
</comment>
<organism evidence="6 7">
    <name type="scientific">Rhizophagus irregularis</name>
    <dbReference type="NCBI Taxonomy" id="588596"/>
    <lineage>
        <taxon>Eukaryota</taxon>
        <taxon>Fungi</taxon>
        <taxon>Fungi incertae sedis</taxon>
        <taxon>Mucoromycota</taxon>
        <taxon>Glomeromycotina</taxon>
        <taxon>Glomeromycetes</taxon>
        <taxon>Glomerales</taxon>
        <taxon>Glomeraceae</taxon>
        <taxon>Rhizophagus</taxon>
    </lineage>
</organism>
<dbReference type="AlphaFoldDB" id="A0A915ZT29"/>
<evidence type="ECO:0000313" key="7">
    <source>
        <dbReference type="Proteomes" id="UP000684084"/>
    </source>
</evidence>
<dbReference type="InterPro" id="IPR021139">
    <property type="entry name" value="NYN"/>
</dbReference>
<dbReference type="Proteomes" id="UP000684084">
    <property type="component" value="Unassembled WGS sequence"/>
</dbReference>
<evidence type="ECO:0000313" key="6">
    <source>
        <dbReference type="EMBL" id="CAB5388785.1"/>
    </source>
</evidence>
<dbReference type="GO" id="GO:0005576">
    <property type="term" value="C:extracellular region"/>
    <property type="evidence" value="ECO:0007669"/>
    <property type="project" value="UniProtKB-SubCell"/>
</dbReference>
<reference evidence="6" key="1">
    <citation type="submission" date="2020-05" db="EMBL/GenBank/DDBJ databases">
        <authorList>
            <person name="Rincon C."/>
            <person name="Sanders R I."/>
            <person name="Robbins C."/>
            <person name="Chaturvedi A."/>
        </authorList>
    </citation>
    <scope>NUCLEOTIDE SEQUENCE</scope>
    <source>
        <strain evidence="6">CHB12</strain>
    </source>
</reference>
<evidence type="ECO:0000256" key="2">
    <source>
        <dbReference type="ARBA" id="ARBA00004613"/>
    </source>
</evidence>
<feature type="domain" description="NYN" evidence="4">
    <location>
        <begin position="113"/>
        <end position="248"/>
    </location>
</feature>
<gene>
    <name evidence="6" type="ORF">CHRIB12_LOCUS20760</name>
</gene>
<evidence type="ECO:0000259" key="5">
    <source>
        <dbReference type="Pfam" id="PF20147"/>
    </source>
</evidence>
<evidence type="ECO:0000256" key="1">
    <source>
        <dbReference type="ARBA" id="ARBA00004340"/>
    </source>
</evidence>
<evidence type="ECO:0000259" key="4">
    <source>
        <dbReference type="Pfam" id="PF01936"/>
    </source>
</evidence>
<feature type="domain" description="Crinkler effector protein N-terminal" evidence="5">
    <location>
        <begin position="3"/>
        <end position="101"/>
    </location>
</feature>
<dbReference type="Pfam" id="PF01936">
    <property type="entry name" value="NYN"/>
    <property type="match status" value="1"/>
</dbReference>
<comment type="caution">
    <text evidence="6">The sequence shown here is derived from an EMBL/GenBank/DDBJ whole genome shotgun (WGS) entry which is preliminary data.</text>
</comment>
<dbReference type="VEuPathDB" id="FungiDB:RhiirFUN_004949"/>
<dbReference type="GO" id="GO:0043657">
    <property type="term" value="C:host cell"/>
    <property type="evidence" value="ECO:0007669"/>
    <property type="project" value="UniProtKB-SubCell"/>
</dbReference>
<dbReference type="CDD" id="cd18724">
    <property type="entry name" value="PIN_LabA-like"/>
    <property type="match status" value="1"/>
</dbReference>
<sequence length="372" mass="43336">MSVRLWCLVRGSGSENVFYVTIDKGNFIIDLKDAIKGKIRNEFSNVDANRLILWRVNIDQTQIMSAHIDDMLNDKNKLVIPGLTIEEAFGDIKGVNVRVIVEAIFSREPTGLVHIFVDNSNIEIEGKKLISALESVYENQLNIDYGRLLKTLLNGRQIGDDPVIVGSRPPPNDSIWRKIEDFGYRVSVFDKNYAFQEKEVDNELGLSISDAIQEHKRPGIIVLVAGDGDYRPALTRALLRDWIVEIWFWDHAMSQRLKWINVPYRSDLQTRVMYLDSYYTHFIYACGRENAWRKKYLEINGDAVGTWGNEQVMEFYANSNMFCWWNKPDGRSFYMYFDNLEQWKEAKCWVKKMYPGVLELQKGKYYQSLLFS</sequence>
<name>A0A915ZT29_9GLOM</name>